<proteinExistence type="inferred from homology"/>
<dbReference type="RefSeq" id="WP_094058442.1">
    <property type="nucleotide sequence ID" value="NZ_CP022530.1"/>
</dbReference>
<dbReference type="EC" id="6.3.2.10" evidence="10 11"/>
<dbReference type="Pfam" id="PF08245">
    <property type="entry name" value="Mur_ligase_M"/>
    <property type="match status" value="1"/>
</dbReference>
<comment type="subcellular location">
    <subcellularLocation>
        <location evidence="10 11">Cytoplasm</location>
    </subcellularLocation>
</comment>
<dbReference type="SUPFAM" id="SSF53623">
    <property type="entry name" value="MurD-like peptide ligases, catalytic domain"/>
    <property type="match status" value="1"/>
</dbReference>
<gene>
    <name evidence="10" type="primary">murF</name>
    <name evidence="15" type="ORF">CHH28_00325</name>
</gene>
<dbReference type="Proteomes" id="UP000202440">
    <property type="component" value="Chromosome"/>
</dbReference>
<evidence type="ECO:0000256" key="8">
    <source>
        <dbReference type="ARBA" id="ARBA00023306"/>
    </source>
</evidence>
<keyword evidence="6 10" id="KW-0133">Cell shape</keyword>
<keyword evidence="9 10" id="KW-0961">Cell wall biogenesis/degradation</keyword>
<evidence type="ECO:0000313" key="16">
    <source>
        <dbReference type="Proteomes" id="UP000202440"/>
    </source>
</evidence>
<evidence type="ECO:0000256" key="4">
    <source>
        <dbReference type="ARBA" id="ARBA00022741"/>
    </source>
</evidence>
<comment type="pathway">
    <text evidence="10 11">Cell wall biogenesis; peptidoglycan biosynthesis.</text>
</comment>
<comment type="similarity">
    <text evidence="10">Belongs to the MurCDEF family. MurF subfamily.</text>
</comment>
<dbReference type="GO" id="GO:0005524">
    <property type="term" value="F:ATP binding"/>
    <property type="evidence" value="ECO:0007669"/>
    <property type="project" value="UniProtKB-UniRule"/>
</dbReference>
<name>A0A222FFF1_9GAMM</name>
<comment type="catalytic activity">
    <reaction evidence="10 11">
        <text>D-alanyl-D-alanine + UDP-N-acetyl-alpha-D-muramoyl-L-alanyl-gamma-D-glutamyl-meso-2,6-diaminopimelate + ATP = UDP-N-acetyl-alpha-D-muramoyl-L-alanyl-gamma-D-glutamyl-meso-2,6-diaminopimeloyl-D-alanyl-D-alanine + ADP + phosphate + H(+)</text>
        <dbReference type="Rhea" id="RHEA:28374"/>
        <dbReference type="ChEBI" id="CHEBI:15378"/>
        <dbReference type="ChEBI" id="CHEBI:30616"/>
        <dbReference type="ChEBI" id="CHEBI:43474"/>
        <dbReference type="ChEBI" id="CHEBI:57822"/>
        <dbReference type="ChEBI" id="CHEBI:61386"/>
        <dbReference type="ChEBI" id="CHEBI:83905"/>
        <dbReference type="ChEBI" id="CHEBI:456216"/>
        <dbReference type="EC" id="6.3.2.10"/>
    </reaction>
</comment>
<keyword evidence="2 10" id="KW-0436">Ligase</keyword>
<feature type="binding site" evidence="10">
    <location>
        <begin position="112"/>
        <end position="118"/>
    </location>
    <ligand>
        <name>ATP</name>
        <dbReference type="ChEBI" id="CHEBI:30616"/>
    </ligand>
</feature>
<evidence type="ECO:0000256" key="3">
    <source>
        <dbReference type="ARBA" id="ARBA00022618"/>
    </source>
</evidence>
<dbReference type="InterPro" id="IPR036565">
    <property type="entry name" value="Mur-like_cat_sf"/>
</dbReference>
<dbReference type="Pfam" id="PF02875">
    <property type="entry name" value="Mur_ligase_C"/>
    <property type="match status" value="1"/>
</dbReference>
<dbReference type="GO" id="GO:0047480">
    <property type="term" value="F:UDP-N-acetylmuramoyl-tripeptide-D-alanyl-D-alanine ligase activity"/>
    <property type="evidence" value="ECO:0007669"/>
    <property type="project" value="UniProtKB-UniRule"/>
</dbReference>
<dbReference type="UniPathway" id="UPA00219"/>
<dbReference type="InterPro" id="IPR013221">
    <property type="entry name" value="Mur_ligase_cen"/>
</dbReference>
<evidence type="ECO:0000256" key="6">
    <source>
        <dbReference type="ARBA" id="ARBA00022960"/>
    </source>
</evidence>
<evidence type="ECO:0000256" key="1">
    <source>
        <dbReference type="ARBA" id="ARBA00022490"/>
    </source>
</evidence>
<protein>
    <recommendedName>
        <fullName evidence="10 11">UDP-N-acetylmuramoyl-tripeptide--D-alanyl-D-alanine ligase</fullName>
        <ecNumber evidence="10 11">6.3.2.10</ecNumber>
    </recommendedName>
    <alternativeName>
        <fullName evidence="10">D-alanyl-D-alanine-adding enzyme</fullName>
    </alternativeName>
</protein>
<dbReference type="InterPro" id="IPR000713">
    <property type="entry name" value="Mur_ligase_N"/>
</dbReference>
<feature type="domain" description="Mur ligase N-terminal catalytic" evidence="12">
    <location>
        <begin position="29"/>
        <end position="76"/>
    </location>
</feature>
<organism evidence="15 16">
    <name type="scientific">Bacterioplanes sanyensis</name>
    <dbReference type="NCBI Taxonomy" id="1249553"/>
    <lineage>
        <taxon>Bacteria</taxon>
        <taxon>Pseudomonadati</taxon>
        <taxon>Pseudomonadota</taxon>
        <taxon>Gammaproteobacteria</taxon>
        <taxon>Oceanospirillales</taxon>
        <taxon>Oceanospirillaceae</taxon>
        <taxon>Bacterioplanes</taxon>
    </lineage>
</organism>
<keyword evidence="5 10" id="KW-0067">ATP-binding</keyword>
<dbReference type="InterPro" id="IPR051046">
    <property type="entry name" value="MurCDEF_CellWall_CoF430Synth"/>
</dbReference>
<keyword evidence="16" id="KW-1185">Reference proteome</keyword>
<evidence type="ECO:0000256" key="10">
    <source>
        <dbReference type="HAMAP-Rule" id="MF_02019"/>
    </source>
</evidence>
<evidence type="ECO:0000256" key="11">
    <source>
        <dbReference type="RuleBase" id="RU004136"/>
    </source>
</evidence>
<feature type="domain" description="Mur ligase central" evidence="14">
    <location>
        <begin position="110"/>
        <end position="297"/>
    </location>
</feature>
<keyword evidence="7 10" id="KW-0573">Peptidoglycan synthesis</keyword>
<dbReference type="OrthoDB" id="9801978at2"/>
<dbReference type="SUPFAM" id="SSF63418">
    <property type="entry name" value="MurE/MurF N-terminal domain"/>
    <property type="match status" value="1"/>
</dbReference>
<feature type="domain" description="Mur ligase C-terminal" evidence="13">
    <location>
        <begin position="319"/>
        <end position="438"/>
    </location>
</feature>
<evidence type="ECO:0000313" key="15">
    <source>
        <dbReference type="EMBL" id="ASP37224.1"/>
    </source>
</evidence>
<dbReference type="AlphaFoldDB" id="A0A222FFF1"/>
<evidence type="ECO:0000259" key="13">
    <source>
        <dbReference type="Pfam" id="PF02875"/>
    </source>
</evidence>
<dbReference type="Gene3D" id="3.40.1390.10">
    <property type="entry name" value="MurE/MurF, N-terminal domain"/>
    <property type="match status" value="1"/>
</dbReference>
<keyword evidence="8 10" id="KW-0131">Cell cycle</keyword>
<comment type="function">
    <text evidence="10 11">Involved in cell wall formation. Catalyzes the final step in the synthesis of UDP-N-acetylmuramoyl-pentapeptide, the precursor of murein.</text>
</comment>
<evidence type="ECO:0000256" key="2">
    <source>
        <dbReference type="ARBA" id="ARBA00022598"/>
    </source>
</evidence>
<dbReference type="HAMAP" id="MF_02019">
    <property type="entry name" value="MurF"/>
    <property type="match status" value="1"/>
</dbReference>
<dbReference type="InterPro" id="IPR036615">
    <property type="entry name" value="Mur_ligase_C_dom_sf"/>
</dbReference>
<dbReference type="PANTHER" id="PTHR43024">
    <property type="entry name" value="UDP-N-ACETYLMURAMOYL-TRIPEPTIDE--D-ALANYL-D-ALANINE LIGASE"/>
    <property type="match status" value="1"/>
</dbReference>
<dbReference type="KEGG" id="bsan:CHH28_00325"/>
<evidence type="ECO:0000259" key="14">
    <source>
        <dbReference type="Pfam" id="PF08245"/>
    </source>
</evidence>
<dbReference type="GO" id="GO:0005737">
    <property type="term" value="C:cytoplasm"/>
    <property type="evidence" value="ECO:0007669"/>
    <property type="project" value="UniProtKB-SubCell"/>
</dbReference>
<dbReference type="EMBL" id="CP022530">
    <property type="protein sequence ID" value="ASP37224.1"/>
    <property type="molecule type" value="Genomic_DNA"/>
</dbReference>
<dbReference type="NCBIfam" id="TIGR01143">
    <property type="entry name" value="murF"/>
    <property type="match status" value="1"/>
</dbReference>
<dbReference type="InterPro" id="IPR005863">
    <property type="entry name" value="UDP-N-AcMur_synth"/>
</dbReference>
<dbReference type="GO" id="GO:0008766">
    <property type="term" value="F:UDP-N-acetylmuramoylalanyl-D-glutamyl-2,6-diaminopimelate-D-alanyl-D-alanine ligase activity"/>
    <property type="evidence" value="ECO:0007669"/>
    <property type="project" value="RHEA"/>
</dbReference>
<dbReference type="InterPro" id="IPR035911">
    <property type="entry name" value="MurE/MurF_N"/>
</dbReference>
<dbReference type="InterPro" id="IPR004101">
    <property type="entry name" value="Mur_ligase_C"/>
</dbReference>
<dbReference type="Gene3D" id="3.40.1190.10">
    <property type="entry name" value="Mur-like, catalytic domain"/>
    <property type="match status" value="1"/>
</dbReference>
<evidence type="ECO:0000256" key="7">
    <source>
        <dbReference type="ARBA" id="ARBA00022984"/>
    </source>
</evidence>
<dbReference type="PANTHER" id="PTHR43024:SF1">
    <property type="entry name" value="UDP-N-ACETYLMURAMOYL-TRIPEPTIDE--D-ALANYL-D-ALANINE LIGASE"/>
    <property type="match status" value="1"/>
</dbReference>
<evidence type="ECO:0000256" key="9">
    <source>
        <dbReference type="ARBA" id="ARBA00023316"/>
    </source>
</evidence>
<sequence length="456" mass="48679">MYRDLTAQALAEILQGHWIGPALADDVLISRICTDTRALQPGDVYLALTGERFDGHDFAQQAFDSGAIAVVTERPLALSGAALQVDNTLSALQCLSAWQRQQFSGPVIGVTGSSGKTTVKQLMASVLAQKFNTWMTQGNLNNHIGVPLTLLALAPEHEAAVIEMGASGLGEIAATAQLVMADVAIITNASESHLQGFGSLQGVVTTKGEILDYLTPHGVAVINADDAFSQQWQQRAAERNVLLFGLADHADVRASDIVTSLTGTQFCLHTPDDSRSVQLPLLGRHNVINALAVVAAALAIGMSLDDIVSGLQQGEAFAGRLQWQTGFGGMRLLDDSYNANPASMCAAIDVLANAERGYLVMGDMGELGDYAQTAHRRVGKYARERGIYALLTVGELSAHAVEAMQSPRSRVFPDRESLVNYLKQQAQADDVVLIKGSRSAQMDKIVQALQSGEEEK</sequence>
<dbReference type="Pfam" id="PF01225">
    <property type="entry name" value="Mur_ligase"/>
    <property type="match status" value="1"/>
</dbReference>
<keyword evidence="1 10" id="KW-0963">Cytoplasm</keyword>
<dbReference type="GO" id="GO:0051301">
    <property type="term" value="P:cell division"/>
    <property type="evidence" value="ECO:0007669"/>
    <property type="project" value="UniProtKB-KW"/>
</dbReference>
<evidence type="ECO:0000259" key="12">
    <source>
        <dbReference type="Pfam" id="PF01225"/>
    </source>
</evidence>
<dbReference type="GO" id="GO:0071555">
    <property type="term" value="P:cell wall organization"/>
    <property type="evidence" value="ECO:0007669"/>
    <property type="project" value="UniProtKB-KW"/>
</dbReference>
<dbReference type="GO" id="GO:0008360">
    <property type="term" value="P:regulation of cell shape"/>
    <property type="evidence" value="ECO:0007669"/>
    <property type="project" value="UniProtKB-KW"/>
</dbReference>
<keyword evidence="3 10" id="KW-0132">Cell division</keyword>
<dbReference type="Gene3D" id="3.90.190.20">
    <property type="entry name" value="Mur ligase, C-terminal domain"/>
    <property type="match status" value="1"/>
</dbReference>
<evidence type="ECO:0000256" key="5">
    <source>
        <dbReference type="ARBA" id="ARBA00022840"/>
    </source>
</evidence>
<accession>A0A222FFF1</accession>
<dbReference type="GO" id="GO:0009252">
    <property type="term" value="P:peptidoglycan biosynthetic process"/>
    <property type="evidence" value="ECO:0007669"/>
    <property type="project" value="UniProtKB-UniRule"/>
</dbReference>
<keyword evidence="4 10" id="KW-0547">Nucleotide-binding</keyword>
<reference evidence="15 16" key="1">
    <citation type="submission" date="2017-07" db="EMBL/GenBank/DDBJ databases">
        <title>Annotated genome sequence of Bacterioplanes sanyensis isolated from Red Sea.</title>
        <authorList>
            <person name="Rehman Z.U."/>
        </authorList>
    </citation>
    <scope>NUCLEOTIDE SEQUENCE [LARGE SCALE GENOMIC DNA]</scope>
    <source>
        <strain evidence="15 16">NV9</strain>
    </source>
</reference>
<dbReference type="SUPFAM" id="SSF53244">
    <property type="entry name" value="MurD-like peptide ligases, peptide-binding domain"/>
    <property type="match status" value="1"/>
</dbReference>